<evidence type="ECO:0000313" key="1">
    <source>
        <dbReference type="EMBL" id="RCW39322.1"/>
    </source>
</evidence>
<organism evidence="1 2">
    <name type="scientific">Marinilabilia salmonicolor</name>
    <dbReference type="NCBI Taxonomy" id="989"/>
    <lineage>
        <taxon>Bacteria</taxon>
        <taxon>Pseudomonadati</taxon>
        <taxon>Bacteroidota</taxon>
        <taxon>Bacteroidia</taxon>
        <taxon>Marinilabiliales</taxon>
        <taxon>Marinilabiliaceae</taxon>
        <taxon>Marinilabilia</taxon>
    </lineage>
</organism>
<dbReference type="Proteomes" id="UP000252733">
    <property type="component" value="Unassembled WGS sequence"/>
</dbReference>
<evidence type="ECO:0000313" key="2">
    <source>
        <dbReference type="Proteomes" id="UP000252733"/>
    </source>
</evidence>
<reference evidence="1 2" key="1">
    <citation type="submission" date="2018-07" db="EMBL/GenBank/DDBJ databases">
        <title>Freshwater and sediment microbial communities from various areas in North America, analyzing microbe dynamics in response to fracking.</title>
        <authorList>
            <person name="Lamendella R."/>
        </authorList>
    </citation>
    <scope>NUCLEOTIDE SEQUENCE [LARGE SCALE GENOMIC DNA]</scope>
    <source>
        <strain evidence="1 2">160A</strain>
    </source>
</reference>
<keyword evidence="2" id="KW-1185">Reference proteome</keyword>
<dbReference type="AlphaFoldDB" id="A0A368VE32"/>
<comment type="caution">
    <text evidence="1">The sequence shown here is derived from an EMBL/GenBank/DDBJ whole genome shotgun (WGS) entry which is preliminary data.</text>
</comment>
<accession>A0A368VE32</accession>
<sequence>MNGLFGTRKAFAPSGLYPTSLLKTIGRCPMLMLLPLQGEYHAPLQNYFSSWLEIYEVKN</sequence>
<dbReference type="EMBL" id="QPIZ01000001">
    <property type="protein sequence ID" value="RCW39322.1"/>
    <property type="molecule type" value="Genomic_DNA"/>
</dbReference>
<name>A0A368VE32_9BACT</name>
<protein>
    <submittedName>
        <fullName evidence="1">Uncharacterized protein</fullName>
    </submittedName>
</protein>
<gene>
    <name evidence="1" type="ORF">DFO77_10191</name>
</gene>
<proteinExistence type="predicted"/>